<accession>A0A380JXQ1</accession>
<dbReference type="InterPro" id="IPR036514">
    <property type="entry name" value="SGNH_hydro_sf"/>
</dbReference>
<proteinExistence type="predicted"/>
<protein>
    <submittedName>
        <fullName evidence="3">Lipase/acylhydrolase with GDSL-like motif</fullName>
    </submittedName>
</protein>
<dbReference type="Gene3D" id="3.40.50.1110">
    <property type="entry name" value="SGNH hydrolase"/>
    <property type="match status" value="1"/>
</dbReference>
<evidence type="ECO:0000313" key="3">
    <source>
        <dbReference type="EMBL" id="SUN50143.1"/>
    </source>
</evidence>
<feature type="domain" description="SGNH hydrolase-type esterase" evidence="2">
    <location>
        <begin position="58"/>
        <end position="268"/>
    </location>
</feature>
<dbReference type="Pfam" id="PF13472">
    <property type="entry name" value="Lipase_GDSL_2"/>
    <property type="match status" value="1"/>
</dbReference>
<evidence type="ECO:0000256" key="1">
    <source>
        <dbReference type="SAM" id="Phobius"/>
    </source>
</evidence>
<evidence type="ECO:0000259" key="2">
    <source>
        <dbReference type="Pfam" id="PF13472"/>
    </source>
</evidence>
<reference evidence="3 4" key="1">
    <citation type="submission" date="2018-06" db="EMBL/GenBank/DDBJ databases">
        <authorList>
            <consortium name="Pathogen Informatics"/>
            <person name="Doyle S."/>
        </authorList>
    </citation>
    <scope>NUCLEOTIDE SEQUENCE [LARGE SCALE GENOMIC DNA]</scope>
    <source>
        <strain evidence="3 4">NCTC4670</strain>
    </source>
</reference>
<sequence>MRLWFVMNNRRFLNGLLLFLVSLGLAFLMLNFLIPKSDSRLKKSDFLKNEQMDIHYVAIGDSLTEGVGDLTNQGGFVPLLASDMGDYLKANVISQNYGVSGNTSQQILDRMTKEKDIRKALKKADVMTLTVGGNDVMAVIRNNLADLQVSSFKKPARQYQERLRKIIDLAKKDNKELPIFVLGIYNPFYLNFPELTDMQKVIDDWNDKTKDVLDDYKHVYFVPINDLLYKGINGQDGIVQSSGDQATIVNDALFTGDHFHPNNTGYQIMSDAVMEKIRKHGKEITP</sequence>
<keyword evidence="1" id="KW-0472">Membrane</keyword>
<feature type="transmembrane region" description="Helical" evidence="1">
    <location>
        <begin position="12"/>
        <end position="34"/>
    </location>
</feature>
<keyword evidence="1" id="KW-1133">Transmembrane helix</keyword>
<keyword evidence="1" id="KW-0812">Transmembrane</keyword>
<dbReference type="PANTHER" id="PTHR30383:SF27">
    <property type="entry name" value="SPORE GERMINATION LIPASE LIPC"/>
    <property type="match status" value="1"/>
</dbReference>
<dbReference type="InterPro" id="IPR013830">
    <property type="entry name" value="SGNH_hydro"/>
</dbReference>
<dbReference type="AlphaFoldDB" id="A0A380JXQ1"/>
<evidence type="ECO:0000313" key="4">
    <source>
        <dbReference type="Proteomes" id="UP000254797"/>
    </source>
</evidence>
<gene>
    <name evidence="3" type="ORF">NCTC4670_01222</name>
</gene>
<dbReference type="PANTHER" id="PTHR30383">
    <property type="entry name" value="THIOESTERASE 1/PROTEASE 1/LYSOPHOSPHOLIPASE L1"/>
    <property type="match status" value="1"/>
</dbReference>
<dbReference type="InterPro" id="IPR051532">
    <property type="entry name" value="Ester_Hydrolysis_Enzymes"/>
</dbReference>
<name>A0A380JXQ1_STRDY</name>
<organism evidence="3 4">
    <name type="scientific">Streptococcus dysgalactiae subsp. dysgalactiae</name>
    <dbReference type="NCBI Taxonomy" id="99822"/>
    <lineage>
        <taxon>Bacteria</taxon>
        <taxon>Bacillati</taxon>
        <taxon>Bacillota</taxon>
        <taxon>Bacilli</taxon>
        <taxon>Lactobacillales</taxon>
        <taxon>Streptococcaceae</taxon>
        <taxon>Streptococcus</taxon>
    </lineage>
</organism>
<dbReference type="Proteomes" id="UP000254797">
    <property type="component" value="Unassembled WGS sequence"/>
</dbReference>
<dbReference type="SUPFAM" id="SSF52266">
    <property type="entry name" value="SGNH hydrolase"/>
    <property type="match status" value="1"/>
</dbReference>
<keyword evidence="3" id="KW-0378">Hydrolase</keyword>
<dbReference type="CDD" id="cd04506">
    <property type="entry name" value="SGNH_hydrolase_YpmR_like"/>
    <property type="match status" value="1"/>
</dbReference>
<dbReference type="EMBL" id="UHFG01000004">
    <property type="protein sequence ID" value="SUN50143.1"/>
    <property type="molecule type" value="Genomic_DNA"/>
</dbReference>
<dbReference type="GO" id="GO:0004622">
    <property type="term" value="F:phosphatidylcholine lysophospholipase activity"/>
    <property type="evidence" value="ECO:0007669"/>
    <property type="project" value="TreeGrafter"/>
</dbReference>